<keyword evidence="9 11" id="KW-0472">Membrane</keyword>
<evidence type="ECO:0000256" key="5">
    <source>
        <dbReference type="ARBA" id="ARBA00022481"/>
    </source>
</evidence>
<evidence type="ECO:0000256" key="10">
    <source>
        <dbReference type="SAM" id="MobiDB-lite"/>
    </source>
</evidence>
<dbReference type="InterPro" id="IPR010055">
    <property type="entry name" value="T2SS_protein-GspJ"/>
</dbReference>
<feature type="transmembrane region" description="Helical" evidence="11">
    <location>
        <begin position="20"/>
        <end position="40"/>
    </location>
</feature>
<dbReference type="GO" id="GO:0015628">
    <property type="term" value="P:protein secretion by the type II secretion system"/>
    <property type="evidence" value="ECO:0007669"/>
    <property type="project" value="InterPro"/>
</dbReference>
<comment type="similarity">
    <text evidence="2">Belongs to the GSP J family.</text>
</comment>
<keyword evidence="6" id="KW-0997">Cell inner membrane</keyword>
<sequence length="232" mass="25008">MHSKLNSKHRRGKTQGFTLVELLVALFVFSLISGFAYTSINTMVKAGDAIEAEMTALASLQRAIQSLERDLRQKVVPVVATTETESINLSADNTQLSLKLVPSSQAAPNQAIKEIRYSLKGKTLLREVWKNNKPSTEPADEAVVLLKQVASVEFTALDPAATSTSHAWPAYFQLALEHEALGSIKRTVYFGVKQPELNFSSLAESPPGGNDNGNDDGSLPGKPCPGATNPNC</sequence>
<evidence type="ECO:0000256" key="3">
    <source>
        <dbReference type="ARBA" id="ARBA00021539"/>
    </source>
</evidence>
<dbReference type="GO" id="GO:0015627">
    <property type="term" value="C:type II protein secretion system complex"/>
    <property type="evidence" value="ECO:0007669"/>
    <property type="project" value="InterPro"/>
</dbReference>
<evidence type="ECO:0000256" key="8">
    <source>
        <dbReference type="ARBA" id="ARBA00022989"/>
    </source>
</evidence>
<evidence type="ECO:0000256" key="9">
    <source>
        <dbReference type="ARBA" id="ARBA00023136"/>
    </source>
</evidence>
<evidence type="ECO:0000256" key="7">
    <source>
        <dbReference type="ARBA" id="ARBA00022692"/>
    </source>
</evidence>
<evidence type="ECO:0000256" key="4">
    <source>
        <dbReference type="ARBA" id="ARBA00022475"/>
    </source>
</evidence>
<keyword evidence="7 11" id="KW-0812">Transmembrane</keyword>
<evidence type="ECO:0000256" key="2">
    <source>
        <dbReference type="ARBA" id="ARBA00011084"/>
    </source>
</evidence>
<organism evidence="12 13">
    <name type="scientific">Thiothrix eikelboomii</name>
    <dbReference type="NCBI Taxonomy" id="92487"/>
    <lineage>
        <taxon>Bacteria</taxon>
        <taxon>Pseudomonadati</taxon>
        <taxon>Pseudomonadota</taxon>
        <taxon>Gammaproteobacteria</taxon>
        <taxon>Thiotrichales</taxon>
        <taxon>Thiotrichaceae</taxon>
        <taxon>Thiothrix</taxon>
    </lineage>
</organism>
<dbReference type="Pfam" id="PF11612">
    <property type="entry name" value="T2SSJ"/>
    <property type="match status" value="1"/>
</dbReference>
<dbReference type="AlphaFoldDB" id="A0A1T4X2T7"/>
<proteinExistence type="inferred from homology"/>
<evidence type="ECO:0000313" key="13">
    <source>
        <dbReference type="Proteomes" id="UP000190460"/>
    </source>
</evidence>
<dbReference type="Pfam" id="PF07963">
    <property type="entry name" value="N_methyl"/>
    <property type="match status" value="1"/>
</dbReference>
<dbReference type="EMBL" id="FUYB01000012">
    <property type="protein sequence ID" value="SKA83910.1"/>
    <property type="molecule type" value="Genomic_DNA"/>
</dbReference>
<dbReference type="PANTHER" id="PTHR39583:SF2">
    <property type="entry name" value="TYPE II SECRETION SYSTEM PROTEIN J"/>
    <property type="match status" value="1"/>
</dbReference>
<comment type="subcellular location">
    <subcellularLocation>
        <location evidence="1">Cell inner membrane</location>
        <topology evidence="1">Single-pass membrane protein</topology>
    </subcellularLocation>
</comment>
<keyword evidence="8 11" id="KW-1133">Transmembrane helix</keyword>
<keyword evidence="5" id="KW-0488">Methylation</keyword>
<gene>
    <name evidence="12" type="ORF">SAMN02745130_02450</name>
</gene>
<dbReference type="GO" id="GO:0005886">
    <property type="term" value="C:plasma membrane"/>
    <property type="evidence" value="ECO:0007669"/>
    <property type="project" value="UniProtKB-SubCell"/>
</dbReference>
<dbReference type="STRING" id="92487.SAMN02745130_02450"/>
<dbReference type="Gene3D" id="3.10.610.10">
    <property type="entry name" value="GSPII I/J protein-like"/>
    <property type="match status" value="1"/>
</dbReference>
<dbReference type="SUPFAM" id="SSF54523">
    <property type="entry name" value="Pili subunits"/>
    <property type="match status" value="1"/>
</dbReference>
<dbReference type="InterPro" id="IPR012902">
    <property type="entry name" value="N_methyl_site"/>
</dbReference>
<dbReference type="PANTHER" id="PTHR39583">
    <property type="entry name" value="TYPE II SECRETION SYSTEM PROTEIN J-RELATED"/>
    <property type="match status" value="1"/>
</dbReference>
<dbReference type="Proteomes" id="UP000190460">
    <property type="component" value="Unassembled WGS sequence"/>
</dbReference>
<dbReference type="PROSITE" id="PS00409">
    <property type="entry name" value="PROKAR_NTER_METHYL"/>
    <property type="match status" value="1"/>
</dbReference>
<accession>A0A1T4X2T7</accession>
<evidence type="ECO:0000256" key="6">
    <source>
        <dbReference type="ARBA" id="ARBA00022519"/>
    </source>
</evidence>
<keyword evidence="4" id="KW-1003">Cell membrane</keyword>
<dbReference type="InterPro" id="IPR051621">
    <property type="entry name" value="T2SS_protein_J"/>
</dbReference>
<dbReference type="NCBIfam" id="TIGR02532">
    <property type="entry name" value="IV_pilin_GFxxxE"/>
    <property type="match status" value="1"/>
</dbReference>
<reference evidence="12 13" key="1">
    <citation type="submission" date="2017-02" db="EMBL/GenBank/DDBJ databases">
        <authorList>
            <person name="Peterson S.W."/>
        </authorList>
    </citation>
    <scope>NUCLEOTIDE SEQUENCE [LARGE SCALE GENOMIC DNA]</scope>
    <source>
        <strain evidence="12 13">ATCC 49788</strain>
    </source>
</reference>
<keyword evidence="13" id="KW-1185">Reference proteome</keyword>
<dbReference type="InterPro" id="IPR045584">
    <property type="entry name" value="Pilin-like"/>
</dbReference>
<dbReference type="OrthoDB" id="9794345at2"/>
<evidence type="ECO:0000256" key="1">
    <source>
        <dbReference type="ARBA" id="ARBA00004377"/>
    </source>
</evidence>
<evidence type="ECO:0000256" key="11">
    <source>
        <dbReference type="SAM" id="Phobius"/>
    </source>
</evidence>
<name>A0A1T4X2T7_9GAMM</name>
<feature type="region of interest" description="Disordered" evidence="10">
    <location>
        <begin position="200"/>
        <end position="232"/>
    </location>
</feature>
<dbReference type="RefSeq" id="WP_159448633.1">
    <property type="nucleotide sequence ID" value="NZ_FUYB01000012.1"/>
</dbReference>
<evidence type="ECO:0000313" key="12">
    <source>
        <dbReference type="EMBL" id="SKA83910.1"/>
    </source>
</evidence>
<protein>
    <recommendedName>
        <fullName evidence="3">Type II secretion system protein J</fullName>
    </recommendedName>
</protein>